<dbReference type="EMBL" id="VKGK01000029">
    <property type="protein sequence ID" value="TRY12682.1"/>
    <property type="molecule type" value="Genomic_DNA"/>
</dbReference>
<feature type="transmembrane region" description="Helical" evidence="10">
    <location>
        <begin position="26"/>
        <end position="46"/>
    </location>
</feature>
<feature type="transmembrane region" description="Helical" evidence="10">
    <location>
        <begin position="400"/>
        <end position="420"/>
    </location>
</feature>
<evidence type="ECO:0000256" key="4">
    <source>
        <dbReference type="ARBA" id="ARBA00022448"/>
    </source>
</evidence>
<evidence type="ECO:0000256" key="10">
    <source>
        <dbReference type="SAM" id="Phobius"/>
    </source>
</evidence>
<gene>
    <name evidence="11" type="ORF">FN961_19665</name>
</gene>
<dbReference type="CDD" id="cd13143">
    <property type="entry name" value="MATE_MepA_like"/>
    <property type="match status" value="1"/>
</dbReference>
<comment type="subcellular location">
    <subcellularLocation>
        <location evidence="1">Cell inner membrane</location>
        <topology evidence="1">Multi-pass membrane protein</topology>
    </subcellularLocation>
</comment>
<dbReference type="OrthoDB" id="9811110at2"/>
<dbReference type="InterPro" id="IPR002528">
    <property type="entry name" value="MATE_fam"/>
</dbReference>
<sequence>MNSEALNQEVSSQDFALVNDPIHKLLWRYTVPTILSMLVTGIYVTIDGMFVGHYLGETGLAGMMLAYPVGALLYAVGALLGMGGAALVSIYLGQGEITKARKILGNTFSLCLITGALFAVFGSYFSRDILQLLGAEGAVLDSADDYLFWYFALGYFPIISVAFTALLRNDGRPGFVTGVLILGGCLNIVLDWLFIVVFPFELVGAAIATMMSQAVTGGLCLWHFFTDKTRLRINVQQMKLEVDHCFNILKTGLPSFLMNLYLSIVLTLHNIAFLWVGSPIHVAAYSVVSYTEAFFYLIFEGIAFGTQPIFSFNAGAGRYDRVFKTLKIAFGITLTTAAIGLLFIYTKPQWVVYLFAGDNPELTPYAIEGMGLYFWGLPMEGLLLVGASFFQAINYSKEASILTGAKLLLIALLIYLFAWVFGTTGIWISLACCSSMLIIWMGFALKRVSKQLVY</sequence>
<dbReference type="PIRSF" id="PIRSF006603">
    <property type="entry name" value="DinF"/>
    <property type="match status" value="1"/>
</dbReference>
<dbReference type="RefSeq" id="WP_144041886.1">
    <property type="nucleotide sequence ID" value="NZ_BMPL01000028.1"/>
</dbReference>
<dbReference type="GO" id="GO:0046677">
    <property type="term" value="P:response to antibiotic"/>
    <property type="evidence" value="ECO:0007669"/>
    <property type="project" value="UniProtKB-KW"/>
</dbReference>
<dbReference type="GO" id="GO:0015297">
    <property type="term" value="F:antiporter activity"/>
    <property type="evidence" value="ECO:0007669"/>
    <property type="project" value="InterPro"/>
</dbReference>
<keyword evidence="8 10" id="KW-0472">Membrane</keyword>
<comment type="similarity">
    <text evidence="2">Belongs to the multi antimicrobial extrusion (MATE) (TC 2.A.66.1) family. MepA subfamily.</text>
</comment>
<evidence type="ECO:0000256" key="7">
    <source>
        <dbReference type="ARBA" id="ARBA00022989"/>
    </source>
</evidence>
<feature type="transmembrane region" description="Helical" evidence="10">
    <location>
        <begin position="372"/>
        <end position="393"/>
    </location>
</feature>
<dbReference type="PANTHER" id="PTHR43823">
    <property type="entry name" value="SPORULATION PROTEIN YKVU"/>
    <property type="match status" value="1"/>
</dbReference>
<dbReference type="Pfam" id="PF01554">
    <property type="entry name" value="MatE"/>
    <property type="match status" value="2"/>
</dbReference>
<dbReference type="PANTHER" id="PTHR43823:SF3">
    <property type="entry name" value="MULTIDRUG EXPORT PROTEIN MEPA"/>
    <property type="match status" value="1"/>
</dbReference>
<evidence type="ECO:0000313" key="11">
    <source>
        <dbReference type="EMBL" id="TRY12682.1"/>
    </source>
</evidence>
<feature type="transmembrane region" description="Helical" evidence="10">
    <location>
        <begin position="146"/>
        <end position="167"/>
    </location>
</feature>
<dbReference type="AlphaFoldDB" id="A0A553JJP8"/>
<feature type="transmembrane region" description="Helical" evidence="10">
    <location>
        <begin position="426"/>
        <end position="445"/>
    </location>
</feature>
<evidence type="ECO:0000256" key="3">
    <source>
        <dbReference type="ARBA" id="ARBA00022106"/>
    </source>
</evidence>
<dbReference type="InterPro" id="IPR048279">
    <property type="entry name" value="MdtK-like"/>
</dbReference>
<evidence type="ECO:0000256" key="1">
    <source>
        <dbReference type="ARBA" id="ARBA00004429"/>
    </source>
</evidence>
<dbReference type="InterPro" id="IPR045070">
    <property type="entry name" value="MATE_MepA-like"/>
</dbReference>
<feature type="transmembrane region" description="Helical" evidence="10">
    <location>
        <begin position="66"/>
        <end position="91"/>
    </location>
</feature>
<dbReference type="GO" id="GO:0005886">
    <property type="term" value="C:plasma membrane"/>
    <property type="evidence" value="ECO:0007669"/>
    <property type="project" value="UniProtKB-SubCell"/>
</dbReference>
<accession>A0A553JJP8</accession>
<dbReference type="GO" id="GO:0042910">
    <property type="term" value="F:xenobiotic transmembrane transporter activity"/>
    <property type="evidence" value="ECO:0007669"/>
    <property type="project" value="InterPro"/>
</dbReference>
<keyword evidence="12" id="KW-1185">Reference proteome</keyword>
<protein>
    <recommendedName>
        <fullName evidence="3">Multidrug export protein MepA</fullName>
    </recommendedName>
</protein>
<evidence type="ECO:0000256" key="5">
    <source>
        <dbReference type="ARBA" id="ARBA00022475"/>
    </source>
</evidence>
<organism evidence="11 12">
    <name type="scientific">Shewanella hanedai</name>
    <name type="common">Alteromonas hanedai</name>
    <dbReference type="NCBI Taxonomy" id="25"/>
    <lineage>
        <taxon>Bacteria</taxon>
        <taxon>Pseudomonadati</taxon>
        <taxon>Pseudomonadota</taxon>
        <taxon>Gammaproteobacteria</taxon>
        <taxon>Alteromonadales</taxon>
        <taxon>Shewanellaceae</taxon>
        <taxon>Shewanella</taxon>
    </lineage>
</organism>
<feature type="transmembrane region" description="Helical" evidence="10">
    <location>
        <begin position="325"/>
        <end position="345"/>
    </location>
</feature>
<evidence type="ECO:0000256" key="9">
    <source>
        <dbReference type="ARBA" id="ARBA00023251"/>
    </source>
</evidence>
<name>A0A553JJP8_SHEHA</name>
<keyword evidence="9" id="KW-0046">Antibiotic resistance</keyword>
<feature type="transmembrane region" description="Helical" evidence="10">
    <location>
        <begin position="282"/>
        <end position="304"/>
    </location>
</feature>
<evidence type="ECO:0000256" key="2">
    <source>
        <dbReference type="ARBA" id="ARBA00008417"/>
    </source>
</evidence>
<keyword evidence="4" id="KW-0813">Transport</keyword>
<keyword evidence="6 10" id="KW-0812">Transmembrane</keyword>
<dbReference type="Proteomes" id="UP000318126">
    <property type="component" value="Unassembled WGS sequence"/>
</dbReference>
<feature type="transmembrane region" description="Helical" evidence="10">
    <location>
        <begin position="103"/>
        <end position="126"/>
    </location>
</feature>
<feature type="transmembrane region" description="Helical" evidence="10">
    <location>
        <begin position="174"/>
        <end position="196"/>
    </location>
</feature>
<evidence type="ECO:0000313" key="12">
    <source>
        <dbReference type="Proteomes" id="UP000318126"/>
    </source>
</evidence>
<dbReference type="InterPro" id="IPR051327">
    <property type="entry name" value="MATE_MepA_subfamily"/>
</dbReference>
<feature type="transmembrane region" description="Helical" evidence="10">
    <location>
        <begin position="202"/>
        <end position="225"/>
    </location>
</feature>
<reference evidence="12" key="1">
    <citation type="submission" date="2019-07" db="EMBL/GenBank/DDBJ databases">
        <title>Shewanella sp. YLB-08 draft genomic sequence.</title>
        <authorList>
            <person name="Yu L."/>
        </authorList>
    </citation>
    <scope>NUCLEOTIDE SEQUENCE [LARGE SCALE GENOMIC DNA]</scope>
    <source>
        <strain evidence="12">JCM 20706</strain>
    </source>
</reference>
<comment type="caution">
    <text evidence="11">The sequence shown here is derived from an EMBL/GenBank/DDBJ whole genome shotgun (WGS) entry which is preliminary data.</text>
</comment>
<evidence type="ECO:0000256" key="8">
    <source>
        <dbReference type="ARBA" id="ARBA00023136"/>
    </source>
</evidence>
<proteinExistence type="inferred from homology"/>
<keyword evidence="5" id="KW-1003">Cell membrane</keyword>
<keyword evidence="7 10" id="KW-1133">Transmembrane helix</keyword>
<evidence type="ECO:0000256" key="6">
    <source>
        <dbReference type="ARBA" id="ARBA00022692"/>
    </source>
</evidence>
<feature type="transmembrane region" description="Helical" evidence="10">
    <location>
        <begin position="256"/>
        <end position="276"/>
    </location>
</feature>